<dbReference type="InterPro" id="IPR010982">
    <property type="entry name" value="Lambda_DNA-bd_dom_sf"/>
</dbReference>
<reference evidence="1 2" key="1">
    <citation type="submission" date="2009-09" db="EMBL/GenBank/DDBJ databases">
        <authorList>
            <person name="Weinstock G."/>
            <person name="Sodergren E."/>
            <person name="Clifton S."/>
            <person name="Fulton L."/>
            <person name="Fulton B."/>
            <person name="Courtney L."/>
            <person name="Fronick C."/>
            <person name="Harrison M."/>
            <person name="Strong C."/>
            <person name="Farmer C."/>
            <person name="Delahaunty K."/>
            <person name="Markovic C."/>
            <person name="Hall O."/>
            <person name="Minx P."/>
            <person name="Tomlinson C."/>
            <person name="Mitreva M."/>
            <person name="Nelson J."/>
            <person name="Hou S."/>
            <person name="Wollam A."/>
            <person name="Pepin K.H."/>
            <person name="Johnson M."/>
            <person name="Bhonagiri V."/>
            <person name="Nash W.E."/>
            <person name="Warren W."/>
            <person name="Chinwalla A."/>
            <person name="Mardis E.R."/>
            <person name="Wilson R.K."/>
        </authorList>
    </citation>
    <scope>NUCLEOTIDE SEQUENCE [LARGE SCALE GENOMIC DNA]</scope>
    <source>
        <strain evidence="1 2">F0254</strain>
    </source>
</reference>
<dbReference type="STRING" id="634994.GCWU000323_01921"/>
<protein>
    <recommendedName>
        <fullName evidence="3">HTH cro/C1-type domain-containing protein</fullName>
    </recommendedName>
</protein>
<dbReference type="Proteomes" id="UP000006233">
    <property type="component" value="Unassembled WGS sequence"/>
</dbReference>
<gene>
    <name evidence="1" type="ORF">GCWU000323_01921</name>
</gene>
<dbReference type="RefSeq" id="WP_006805232.1">
    <property type="nucleotide sequence ID" value="NZ_GG700633.1"/>
</dbReference>
<dbReference type="HOGENOM" id="CLU_066192_46_8_0"/>
<organism evidence="1 2">
    <name type="scientific">Leptotrichia hofstadii F0254</name>
    <dbReference type="NCBI Taxonomy" id="634994"/>
    <lineage>
        <taxon>Bacteria</taxon>
        <taxon>Fusobacteriati</taxon>
        <taxon>Fusobacteriota</taxon>
        <taxon>Fusobacteriia</taxon>
        <taxon>Fusobacteriales</taxon>
        <taxon>Leptotrichiaceae</taxon>
        <taxon>Leptotrichia</taxon>
    </lineage>
</organism>
<dbReference type="SUPFAM" id="SSF47413">
    <property type="entry name" value="lambda repressor-like DNA-binding domains"/>
    <property type="match status" value="1"/>
</dbReference>
<dbReference type="GO" id="GO:0003677">
    <property type="term" value="F:DNA binding"/>
    <property type="evidence" value="ECO:0007669"/>
    <property type="project" value="InterPro"/>
</dbReference>
<accession>C9MZC4</accession>
<evidence type="ECO:0000313" key="2">
    <source>
        <dbReference type="Proteomes" id="UP000006233"/>
    </source>
</evidence>
<dbReference type="AlphaFoldDB" id="C9MZC4"/>
<proteinExistence type="predicted"/>
<evidence type="ECO:0000313" key="1">
    <source>
        <dbReference type="EMBL" id="EEX74112.1"/>
    </source>
</evidence>
<sequence length="75" mass="8787">MRKNLLKSKMSLHGDNNKTLAHKLKITPSAFSRKINGSSNFTIEEMKFIRKEYGLNDFEFLDIFLIINLLFGNFF</sequence>
<dbReference type="EMBL" id="ACVB02000018">
    <property type="protein sequence ID" value="EEX74112.1"/>
    <property type="molecule type" value="Genomic_DNA"/>
</dbReference>
<name>C9MZC4_9FUSO</name>
<evidence type="ECO:0008006" key="3">
    <source>
        <dbReference type="Google" id="ProtNLM"/>
    </source>
</evidence>
<comment type="caution">
    <text evidence="1">The sequence shown here is derived from an EMBL/GenBank/DDBJ whole genome shotgun (WGS) entry which is preliminary data.</text>
</comment>